<name>A0A498CUG8_9FIRM</name>
<dbReference type="Proteomes" id="UP000276301">
    <property type="component" value="Unassembled WGS sequence"/>
</dbReference>
<dbReference type="Gene3D" id="3.90.245.10">
    <property type="entry name" value="Ribonucleoside hydrolase-like"/>
    <property type="match status" value="1"/>
</dbReference>
<gene>
    <name evidence="2" type="ORF">D4A47_01765</name>
</gene>
<proteinExistence type="predicted"/>
<sequence length="311" mass="34211">MRRLLIDTDTGSDDVWALIAALRAVDEVKVEAITVVCGNVPLDLCVKNALIAVDVAGTYAPPVYRGMARPLVRPKLFTADYVHGKDGLSDLNLPYPPLSEAKGHAMDAIIDTVMQNPGEIEIVTLGPLTNLAMAYLKEPRIAENVKKVYIMGATGMDQGNATPAAEFNVYVDAEAAKIVLDSGMDATWVTWDVCRGDTAITPGDIAYLRGLHSRVADFCVDCTAGLRAYEKKKYGDESYGVIDSVIMMAVVYPEVMGPVYDAYCDIETKAEMTYGYFSIDKQRQLHRESNAKICQQVNSKLYKERLFKLFA</sequence>
<keyword evidence="3" id="KW-1185">Reference proteome</keyword>
<protein>
    <submittedName>
        <fullName evidence="2">Ribonucleoside hydrolase</fullName>
    </submittedName>
</protein>
<dbReference type="InterPro" id="IPR052775">
    <property type="entry name" value="IUN_hydrolase"/>
</dbReference>
<dbReference type="AlphaFoldDB" id="A0A498CUG8"/>
<feature type="domain" description="Inosine/uridine-preferring nucleoside hydrolase" evidence="1">
    <location>
        <begin position="4"/>
        <end position="303"/>
    </location>
</feature>
<dbReference type="InterPro" id="IPR001910">
    <property type="entry name" value="Inosine/uridine_hydrolase_dom"/>
</dbReference>
<dbReference type="GO" id="GO:0016799">
    <property type="term" value="F:hydrolase activity, hydrolyzing N-glycosyl compounds"/>
    <property type="evidence" value="ECO:0007669"/>
    <property type="project" value="InterPro"/>
</dbReference>
<dbReference type="PANTHER" id="PTHR46190:SF1">
    <property type="entry name" value="SI:CH211-201H21.5"/>
    <property type="match status" value="1"/>
</dbReference>
<dbReference type="PANTHER" id="PTHR46190">
    <property type="entry name" value="SI:CH211-201H21.5-RELATED"/>
    <property type="match status" value="1"/>
</dbReference>
<dbReference type="Pfam" id="PF01156">
    <property type="entry name" value="IU_nuc_hydro"/>
    <property type="match status" value="1"/>
</dbReference>
<dbReference type="RefSeq" id="WP_101551128.1">
    <property type="nucleotide sequence ID" value="NZ_DBFNFR010000084.1"/>
</dbReference>
<comment type="caution">
    <text evidence="2">The sequence shown here is derived from an EMBL/GenBank/DDBJ whole genome shotgun (WGS) entry which is preliminary data.</text>
</comment>
<organism evidence="2 3">
    <name type="scientific">Anaerotruncus massiliensis</name>
    <name type="common">ex Liu et al. 2021</name>
    <dbReference type="NCBI Taxonomy" id="2321404"/>
    <lineage>
        <taxon>Bacteria</taxon>
        <taxon>Bacillati</taxon>
        <taxon>Bacillota</taxon>
        <taxon>Clostridia</taxon>
        <taxon>Eubacteriales</taxon>
        <taxon>Oscillospiraceae</taxon>
        <taxon>Anaerotruncus</taxon>
    </lineage>
</organism>
<keyword evidence="2" id="KW-0378">Hydrolase</keyword>
<dbReference type="EMBL" id="RCHT01000001">
    <property type="protein sequence ID" value="RLL14732.1"/>
    <property type="molecule type" value="Genomic_DNA"/>
</dbReference>
<evidence type="ECO:0000313" key="3">
    <source>
        <dbReference type="Proteomes" id="UP000276301"/>
    </source>
</evidence>
<accession>A0A498CUG8</accession>
<dbReference type="SUPFAM" id="SSF53590">
    <property type="entry name" value="Nucleoside hydrolase"/>
    <property type="match status" value="1"/>
</dbReference>
<dbReference type="InterPro" id="IPR036452">
    <property type="entry name" value="Ribo_hydro-like"/>
</dbReference>
<evidence type="ECO:0000313" key="2">
    <source>
        <dbReference type="EMBL" id="RLL14732.1"/>
    </source>
</evidence>
<reference evidence="2 3" key="1">
    <citation type="submission" date="2018-10" db="EMBL/GenBank/DDBJ databases">
        <title>Anaerotruncus faecis sp. nov., isolated from human feces.</title>
        <authorList>
            <person name="Wang Y.-J."/>
        </authorList>
    </citation>
    <scope>NUCLEOTIDE SEQUENCE [LARGE SCALE GENOMIC DNA]</scope>
    <source>
        <strain evidence="2 3">22A2-44</strain>
    </source>
</reference>
<evidence type="ECO:0000259" key="1">
    <source>
        <dbReference type="Pfam" id="PF01156"/>
    </source>
</evidence>